<evidence type="ECO:0000256" key="5">
    <source>
        <dbReference type="SAM" id="SignalP"/>
    </source>
</evidence>
<dbReference type="EMBL" id="LQBP01000002">
    <property type="protein sequence ID" value="KUJ81443.1"/>
    <property type="molecule type" value="Genomic_DNA"/>
</dbReference>
<dbReference type="Proteomes" id="UP000053690">
    <property type="component" value="Unassembled WGS sequence"/>
</dbReference>
<dbReference type="InterPro" id="IPR001279">
    <property type="entry name" value="Metallo-B-lactamas"/>
</dbReference>
<keyword evidence="2" id="KW-0479">Metal-binding</keyword>
<dbReference type="GO" id="GO:0016787">
    <property type="term" value="F:hydrolase activity"/>
    <property type="evidence" value="ECO:0007669"/>
    <property type="project" value="UniProtKB-KW"/>
</dbReference>
<reference evidence="8" key="1">
    <citation type="submission" date="2015-12" db="EMBL/GenBank/DDBJ databases">
        <authorList>
            <person name="Zhang G."/>
            <person name="Stingl U."/>
        </authorList>
    </citation>
    <scope>NUCLEOTIDE SEQUENCE [LARGE SCALE GENOMIC DNA]</scope>
    <source>
        <strain evidence="8">ZGT108</strain>
    </source>
</reference>
<protein>
    <recommendedName>
        <fullName evidence="6">Metallo-beta-lactamase domain-containing protein</fullName>
    </recommendedName>
</protein>
<dbReference type="SUPFAM" id="SSF56281">
    <property type="entry name" value="Metallo-hydrolase/oxidoreductase"/>
    <property type="match status" value="1"/>
</dbReference>
<evidence type="ECO:0000313" key="8">
    <source>
        <dbReference type="Proteomes" id="UP000053690"/>
    </source>
</evidence>
<dbReference type="Gene3D" id="3.60.15.10">
    <property type="entry name" value="Ribonuclease Z/Hydroxyacylglutathione hydrolase-like"/>
    <property type="match status" value="1"/>
</dbReference>
<evidence type="ECO:0000256" key="3">
    <source>
        <dbReference type="ARBA" id="ARBA00022801"/>
    </source>
</evidence>
<dbReference type="Pfam" id="PF00753">
    <property type="entry name" value="Lactamase_B"/>
    <property type="match status" value="1"/>
</dbReference>
<comment type="similarity">
    <text evidence="1">Belongs to the metallo-beta-lactamase superfamily.</text>
</comment>
<keyword evidence="3" id="KW-0378">Hydrolase</keyword>
<comment type="caution">
    <text evidence="7">The sequence shown here is derived from an EMBL/GenBank/DDBJ whole genome shotgun (WGS) entry which is preliminary data.</text>
</comment>
<dbReference type="AlphaFoldDB" id="A0A0X3U059"/>
<feature type="chain" id="PRO_5007054583" description="Metallo-beta-lactamase domain-containing protein" evidence="5">
    <location>
        <begin position="27"/>
        <end position="320"/>
    </location>
</feature>
<evidence type="ECO:0000256" key="2">
    <source>
        <dbReference type="ARBA" id="ARBA00022723"/>
    </source>
</evidence>
<dbReference type="PROSITE" id="PS51318">
    <property type="entry name" value="TAT"/>
    <property type="match status" value="1"/>
</dbReference>
<dbReference type="CDD" id="cd07720">
    <property type="entry name" value="OPHC2-like_MBL-fold"/>
    <property type="match status" value="1"/>
</dbReference>
<gene>
    <name evidence="7" type="ORF">AVO44_05880</name>
</gene>
<keyword evidence="8" id="KW-1185">Reference proteome</keyword>
<dbReference type="SMART" id="SM00849">
    <property type="entry name" value="Lactamase_B"/>
    <property type="match status" value="1"/>
</dbReference>
<dbReference type="PANTHER" id="PTHR42978">
    <property type="entry name" value="QUORUM-QUENCHING LACTONASE YTNP-RELATED-RELATED"/>
    <property type="match status" value="1"/>
</dbReference>
<sequence>MPKMSRRTLVAASLAAPALIATGVFVAPVRAATAVAPPPVARRKVGRFTVTVLTDGYLDVPYSTWVGIEGADLEAMARAGHAHRAHGGMRLSLSTWIVDDGDRKVLIDAGPGVFAETTGRLPGAMAAIGIAPEEIDAVAITHMHFDHIGGLLDGDRARFPNAELYIDRRDVSFFTDPAEENAAPDFRKVSFRTSAKVVAAYKSLQQIDGEREILKGLSSVDLTGHTPGHIGWRIADAGDSLTIVGDMLFNPVIHPVRLDVGVAFEPNADAAMRMRRSFIPQAAEEGGLLAATHMPFPGLGRIVRDGDSYAWLPAEWDFDA</sequence>
<evidence type="ECO:0000259" key="6">
    <source>
        <dbReference type="SMART" id="SM00849"/>
    </source>
</evidence>
<accession>A0A0X3U059</accession>
<dbReference type="STRING" id="1685378.AVO44_05880"/>
<organism evidence="7 8">
    <name type="scientific">Ruegeria profundi</name>
    <dbReference type="NCBI Taxonomy" id="1685378"/>
    <lineage>
        <taxon>Bacteria</taxon>
        <taxon>Pseudomonadati</taxon>
        <taxon>Pseudomonadota</taxon>
        <taxon>Alphaproteobacteria</taxon>
        <taxon>Rhodobacterales</taxon>
        <taxon>Roseobacteraceae</taxon>
        <taxon>Ruegeria</taxon>
    </lineage>
</organism>
<dbReference type="RefSeq" id="WP_068334079.1">
    <property type="nucleotide sequence ID" value="NZ_LQBP01000002.1"/>
</dbReference>
<keyword evidence="4" id="KW-0862">Zinc</keyword>
<proteinExistence type="inferred from homology"/>
<name>A0A0X3U059_9RHOB</name>
<dbReference type="InterPro" id="IPR051013">
    <property type="entry name" value="MBL_superfamily_lactonases"/>
</dbReference>
<dbReference type="PANTHER" id="PTHR42978:SF6">
    <property type="entry name" value="QUORUM-QUENCHING LACTONASE YTNP-RELATED"/>
    <property type="match status" value="1"/>
</dbReference>
<evidence type="ECO:0000256" key="1">
    <source>
        <dbReference type="ARBA" id="ARBA00007749"/>
    </source>
</evidence>
<dbReference type="OrthoDB" id="9773738at2"/>
<evidence type="ECO:0000256" key="4">
    <source>
        <dbReference type="ARBA" id="ARBA00022833"/>
    </source>
</evidence>
<feature type="domain" description="Metallo-beta-lactamase" evidence="6">
    <location>
        <begin position="92"/>
        <end position="293"/>
    </location>
</feature>
<feature type="signal peptide" evidence="5">
    <location>
        <begin position="1"/>
        <end position="26"/>
    </location>
</feature>
<keyword evidence="5" id="KW-0732">Signal</keyword>
<evidence type="ECO:0000313" key="7">
    <source>
        <dbReference type="EMBL" id="KUJ81443.1"/>
    </source>
</evidence>
<dbReference type="InterPro" id="IPR006311">
    <property type="entry name" value="TAT_signal"/>
</dbReference>
<dbReference type="GO" id="GO:0046872">
    <property type="term" value="F:metal ion binding"/>
    <property type="evidence" value="ECO:0007669"/>
    <property type="project" value="UniProtKB-KW"/>
</dbReference>
<dbReference type="InterPro" id="IPR036866">
    <property type="entry name" value="RibonucZ/Hydroxyglut_hydro"/>
</dbReference>